<name>A0A2M8F3G9_9BACT</name>
<dbReference type="InterPro" id="IPR003795">
    <property type="entry name" value="DUF192"/>
</dbReference>
<gene>
    <name evidence="1" type="ORF">CO051_00945</name>
</gene>
<evidence type="ECO:0000313" key="2">
    <source>
        <dbReference type="Proteomes" id="UP000231383"/>
    </source>
</evidence>
<accession>A0A2M8F3G9</accession>
<dbReference type="AlphaFoldDB" id="A0A2M8F3G9"/>
<evidence type="ECO:0000313" key="1">
    <source>
        <dbReference type="EMBL" id="PJC33853.1"/>
    </source>
</evidence>
<protein>
    <recommendedName>
        <fullName evidence="3">DUF192 domain-containing protein</fullName>
    </recommendedName>
</protein>
<dbReference type="PANTHER" id="PTHR37953">
    <property type="entry name" value="UPF0127 PROTEIN MJ1496"/>
    <property type="match status" value="1"/>
</dbReference>
<proteinExistence type="predicted"/>
<dbReference type="Gene3D" id="2.60.120.1140">
    <property type="entry name" value="Protein of unknown function DUF192"/>
    <property type="match status" value="1"/>
</dbReference>
<dbReference type="Proteomes" id="UP000231383">
    <property type="component" value="Unassembled WGS sequence"/>
</dbReference>
<evidence type="ECO:0008006" key="3">
    <source>
        <dbReference type="Google" id="ProtNLM"/>
    </source>
</evidence>
<dbReference type="PANTHER" id="PTHR37953:SF1">
    <property type="entry name" value="UPF0127 PROTEIN MJ1496"/>
    <property type="match status" value="1"/>
</dbReference>
<dbReference type="InterPro" id="IPR038695">
    <property type="entry name" value="Saro_0823-like_sf"/>
</dbReference>
<organism evidence="1 2">
    <name type="scientific">Candidatus Roizmanbacteria bacterium CG_4_9_14_0_2_um_filter_39_13</name>
    <dbReference type="NCBI Taxonomy" id="1974839"/>
    <lineage>
        <taxon>Bacteria</taxon>
        <taxon>Candidatus Roizmaniibacteriota</taxon>
    </lineage>
</organism>
<dbReference type="EMBL" id="PFSC01000024">
    <property type="protein sequence ID" value="PJC33853.1"/>
    <property type="molecule type" value="Genomic_DNA"/>
</dbReference>
<reference evidence="2" key="1">
    <citation type="submission" date="2017-09" db="EMBL/GenBank/DDBJ databases">
        <title>Depth-based differentiation of microbial function through sediment-hosted aquifers and enrichment of novel symbionts in the deep terrestrial subsurface.</title>
        <authorList>
            <person name="Probst A.J."/>
            <person name="Ladd B."/>
            <person name="Jarett J.K."/>
            <person name="Geller-Mcgrath D.E."/>
            <person name="Sieber C.M.K."/>
            <person name="Emerson J.B."/>
            <person name="Anantharaman K."/>
            <person name="Thomas B.C."/>
            <person name="Malmstrom R."/>
            <person name="Stieglmeier M."/>
            <person name="Klingl A."/>
            <person name="Woyke T."/>
            <person name="Ryan C.M."/>
            <person name="Banfield J.F."/>
        </authorList>
    </citation>
    <scope>NUCLEOTIDE SEQUENCE [LARGE SCALE GENOMIC DNA]</scope>
</reference>
<sequence length="144" mass="16560">MTKMLYMKKIILIIGVTILCVGIVNYLQSSDIQPQALWKGYETQKMILEDTEYTLVIADTPDHMQKGLMFVRKPTEGFDGMVFRFPDKQIRTFWNKNTFVDLQLIWMNEGEVVGKSDLPSIEKSKTIVTVQSPRPADTVVEIIK</sequence>
<dbReference type="Pfam" id="PF02643">
    <property type="entry name" value="DUF192"/>
    <property type="match status" value="1"/>
</dbReference>
<comment type="caution">
    <text evidence="1">The sequence shown here is derived from an EMBL/GenBank/DDBJ whole genome shotgun (WGS) entry which is preliminary data.</text>
</comment>